<dbReference type="AlphaFoldDB" id="A0A9W4WQN1"/>
<dbReference type="EMBL" id="CAMKVN010000182">
    <property type="protein sequence ID" value="CAI2164854.1"/>
    <property type="molecule type" value="Genomic_DNA"/>
</dbReference>
<gene>
    <name evidence="1" type="ORF">FWILDA_LOCUS1776</name>
</gene>
<name>A0A9W4WQN1_9GLOM</name>
<proteinExistence type="predicted"/>
<organism evidence="1 2">
    <name type="scientific">Funneliformis geosporum</name>
    <dbReference type="NCBI Taxonomy" id="1117311"/>
    <lineage>
        <taxon>Eukaryota</taxon>
        <taxon>Fungi</taxon>
        <taxon>Fungi incertae sedis</taxon>
        <taxon>Mucoromycota</taxon>
        <taxon>Glomeromycotina</taxon>
        <taxon>Glomeromycetes</taxon>
        <taxon>Glomerales</taxon>
        <taxon>Glomeraceae</taxon>
        <taxon>Funneliformis</taxon>
    </lineage>
</organism>
<evidence type="ECO:0000313" key="2">
    <source>
        <dbReference type="Proteomes" id="UP001153678"/>
    </source>
</evidence>
<feature type="non-terminal residue" evidence="1">
    <location>
        <position position="41"/>
    </location>
</feature>
<keyword evidence="2" id="KW-1185">Reference proteome</keyword>
<protein>
    <submittedName>
        <fullName evidence="1">4722_t:CDS:1</fullName>
    </submittedName>
</protein>
<comment type="caution">
    <text evidence="1">The sequence shown here is derived from an EMBL/GenBank/DDBJ whole genome shotgun (WGS) entry which is preliminary data.</text>
</comment>
<reference evidence="1" key="1">
    <citation type="submission" date="2022-08" db="EMBL/GenBank/DDBJ databases">
        <authorList>
            <person name="Kallberg Y."/>
            <person name="Tangrot J."/>
            <person name="Rosling A."/>
        </authorList>
    </citation>
    <scope>NUCLEOTIDE SEQUENCE</scope>
    <source>
        <strain evidence="1">Wild A</strain>
    </source>
</reference>
<evidence type="ECO:0000313" key="1">
    <source>
        <dbReference type="EMBL" id="CAI2164854.1"/>
    </source>
</evidence>
<sequence length="41" mass="4768">METFTKDNEKISVCILFAKRSEKCLEFKACREARAEAQDEV</sequence>
<accession>A0A9W4WQN1</accession>
<dbReference type="Proteomes" id="UP001153678">
    <property type="component" value="Unassembled WGS sequence"/>
</dbReference>